<name>I0JKI9_HALH3</name>
<dbReference type="AlphaFoldDB" id="I0JKI9"/>
<dbReference type="HOGENOM" id="CLU_3200525_0_0_9"/>
<dbReference type="EMBL" id="HE717023">
    <property type="protein sequence ID" value="CCG44658.1"/>
    <property type="molecule type" value="Genomic_DNA"/>
</dbReference>
<reference evidence="1 2" key="1">
    <citation type="journal article" date="2013" name="Environ. Microbiol.">
        <title>Chloride and organic osmolytes: a hybrid strategy to cope with elevated salinities by the moderately halophilic, chloride-dependent bacterium Halobacillus halophilus.</title>
        <authorList>
            <person name="Saum S.H."/>
            <person name="Pfeiffer F."/>
            <person name="Palm P."/>
            <person name="Rampp M."/>
            <person name="Schuster S.C."/>
            <person name="Muller V."/>
            <person name="Oesterhelt D."/>
        </authorList>
    </citation>
    <scope>NUCLEOTIDE SEQUENCE [LARGE SCALE GENOMIC DNA]</scope>
    <source>
        <strain evidence="2">ATCC 35676 / DSM 2266 / JCM 20832 / KCTC 3685 / LMG 17431 / NBRC 102448 / NCIMB 2269</strain>
    </source>
</reference>
<gene>
    <name evidence="1" type="ordered locus">HBHAL_2311</name>
</gene>
<sequence>MLETGTLRLFLKEAGKVTKWRTSTDLTIITNFCIMKVINEKGVDQ</sequence>
<dbReference type="Proteomes" id="UP000007397">
    <property type="component" value="Chromosome"/>
</dbReference>
<proteinExistence type="predicted"/>
<keyword evidence="2" id="KW-1185">Reference proteome</keyword>
<dbReference type="PATRIC" id="fig|866895.3.peg.1319"/>
<dbReference type="KEGG" id="hhd:HBHAL_2311"/>
<accession>I0JKI9</accession>
<evidence type="ECO:0000313" key="2">
    <source>
        <dbReference type="Proteomes" id="UP000007397"/>
    </source>
</evidence>
<organism evidence="1 2">
    <name type="scientific">Halobacillus halophilus (strain ATCC 35676 / DSM 2266 / JCM 20832 / KCTC 3685 / LMG 17431 / NBRC 102448 / NCIMB 2269)</name>
    <name type="common">Sporosarcina halophila</name>
    <dbReference type="NCBI Taxonomy" id="866895"/>
    <lineage>
        <taxon>Bacteria</taxon>
        <taxon>Bacillati</taxon>
        <taxon>Bacillota</taxon>
        <taxon>Bacilli</taxon>
        <taxon>Bacillales</taxon>
        <taxon>Bacillaceae</taxon>
        <taxon>Halobacillus</taxon>
    </lineage>
</organism>
<evidence type="ECO:0000313" key="1">
    <source>
        <dbReference type="EMBL" id="CCG44658.1"/>
    </source>
</evidence>
<protein>
    <submittedName>
        <fullName evidence="1">Uncharacterized protein</fullName>
    </submittedName>
</protein>